<organism evidence="8 9">
    <name type="scientific">Pichia sorbitophila (strain ATCC MYA-4447 / BCRC 22081 / CBS 7064 / NBRC 10061 / NRRL Y-12695)</name>
    <name type="common">Hybrid yeast</name>
    <dbReference type="NCBI Taxonomy" id="559304"/>
    <lineage>
        <taxon>Eukaryota</taxon>
        <taxon>Fungi</taxon>
        <taxon>Dikarya</taxon>
        <taxon>Ascomycota</taxon>
        <taxon>Saccharomycotina</taxon>
        <taxon>Pichiomycetes</taxon>
        <taxon>Debaryomycetaceae</taxon>
        <taxon>Millerozyma</taxon>
    </lineage>
</organism>
<dbReference type="InParanoid" id="G8YDY5"/>
<evidence type="ECO:0000256" key="3">
    <source>
        <dbReference type="ARBA" id="ARBA00022833"/>
    </source>
</evidence>
<dbReference type="AlphaFoldDB" id="G8YDY5"/>
<dbReference type="FunFam" id="3.40.50.720:FF:000022">
    <property type="entry name" value="Cinnamyl alcohol dehydrogenase"/>
    <property type="match status" value="1"/>
</dbReference>
<dbReference type="Proteomes" id="UP000005222">
    <property type="component" value="Chromosome I"/>
</dbReference>
<dbReference type="SUPFAM" id="SSF51735">
    <property type="entry name" value="NAD(P)-binding Rossmann-fold domains"/>
    <property type="match status" value="1"/>
</dbReference>
<accession>G8YDY5</accession>
<evidence type="ECO:0000259" key="6">
    <source>
        <dbReference type="Pfam" id="PF00107"/>
    </source>
</evidence>
<evidence type="ECO:0000313" key="9">
    <source>
        <dbReference type="Proteomes" id="UP000005222"/>
    </source>
</evidence>
<dbReference type="EMBL" id="FO082051">
    <property type="protein sequence ID" value="CCE81384.1"/>
    <property type="molecule type" value="Genomic_DNA"/>
</dbReference>
<dbReference type="InterPro" id="IPR013154">
    <property type="entry name" value="ADH-like_N"/>
</dbReference>
<evidence type="ECO:0000256" key="1">
    <source>
        <dbReference type="ARBA" id="ARBA00001947"/>
    </source>
</evidence>
<dbReference type="SUPFAM" id="SSF50129">
    <property type="entry name" value="GroES-like"/>
    <property type="match status" value="1"/>
</dbReference>
<reference evidence="8 9" key="1">
    <citation type="journal article" date="2012" name="G3 (Bethesda)">
        <title>Pichia sorbitophila, an interspecies yeast hybrid reveals early steps of genome resolution following polyploidization.</title>
        <authorList>
            <person name="Leh Louis V."/>
            <person name="Despons L."/>
            <person name="Friedrich A."/>
            <person name="Martin T."/>
            <person name="Durrens P."/>
            <person name="Casaregola S."/>
            <person name="Neuveglise C."/>
            <person name="Fairhead C."/>
            <person name="Marck C."/>
            <person name="Cruz J.A."/>
            <person name="Straub M.L."/>
            <person name="Kugler V."/>
            <person name="Sacerdot C."/>
            <person name="Uzunov Z."/>
            <person name="Thierry A."/>
            <person name="Weiss S."/>
            <person name="Bleykasten C."/>
            <person name="De Montigny J."/>
            <person name="Jacques N."/>
            <person name="Jung P."/>
            <person name="Lemaire M."/>
            <person name="Mallet S."/>
            <person name="Morel G."/>
            <person name="Richard G.F."/>
            <person name="Sarkar A."/>
            <person name="Savel G."/>
            <person name="Schacherer J."/>
            <person name="Seret M.L."/>
            <person name="Talla E."/>
            <person name="Samson G."/>
            <person name="Jubin C."/>
            <person name="Poulain J."/>
            <person name="Vacherie B."/>
            <person name="Barbe V."/>
            <person name="Pelletier E."/>
            <person name="Sherman D.J."/>
            <person name="Westhof E."/>
            <person name="Weissenbach J."/>
            <person name="Baret P.V."/>
            <person name="Wincker P."/>
            <person name="Gaillardin C."/>
            <person name="Dujon B."/>
            <person name="Souciet J.L."/>
        </authorList>
    </citation>
    <scope>NUCLEOTIDE SEQUENCE [LARGE SCALE GENOMIC DNA]</scope>
    <source>
        <strain evidence="9">ATCC MYA-4447 / BCRC 22081 / CBS 7064 / NBRC 10061 / NRRL Y-12695</strain>
    </source>
</reference>
<dbReference type="Pfam" id="PF00107">
    <property type="entry name" value="ADH_zinc_N"/>
    <property type="match status" value="1"/>
</dbReference>
<comment type="cofactor">
    <cofactor evidence="1 5">
        <name>Zn(2+)</name>
        <dbReference type="ChEBI" id="CHEBI:29105"/>
    </cofactor>
</comment>
<evidence type="ECO:0000256" key="2">
    <source>
        <dbReference type="ARBA" id="ARBA00022723"/>
    </source>
</evidence>
<protein>
    <submittedName>
        <fullName evidence="8">Piso0_001284 protein</fullName>
    </submittedName>
</protein>
<sequence>MAELKDFEGFAVTDVSDCTNVSKIKFTPKPFEDYDVDVKIKACGICGSDCHTISGQWGHVDLPVIVGHEIIGEVIRAGPKVSTLKVGDRVGVGAQVWACLKCENCKAGEETYCPHLVDTYNAKYADGSKAYGGYASHIRCHEYFTFKIPEKLKTESAAPMMCAGITTYAPLKKNFTGPGMKIGIIGVGGLGHFAIMWAKALGGEVYVFSRGDKKKADALKLGASHYVDSTVKDFHEPLTNKLDMILCCANSSQNFDLESYLRTLRINGKFVSVGLPEHPFTIKAQAFTSNACFFGSSHLGNREEMIEMLNLAAEKGIEPWNETIPISKEGVKKGLEKSFKNDVRYRVTLTDYEKSFN</sequence>
<name>G8YDY5_PICSO</name>
<keyword evidence="9" id="KW-1185">Reference proteome</keyword>
<evidence type="ECO:0000256" key="4">
    <source>
        <dbReference type="ARBA" id="ARBA00023002"/>
    </source>
</evidence>
<gene>
    <name evidence="8" type="primary">Piso0_001284</name>
    <name evidence="8" type="ORF">GNLVRS01_PISO0I01548g</name>
</gene>
<dbReference type="InterPro" id="IPR047109">
    <property type="entry name" value="CAD-like"/>
</dbReference>
<feature type="domain" description="Alcohol dehydrogenase-like N-terminal" evidence="7">
    <location>
        <begin position="34"/>
        <end position="150"/>
    </location>
</feature>
<comment type="similarity">
    <text evidence="5">Belongs to the zinc-containing alcohol dehydrogenase family.</text>
</comment>
<dbReference type="InterPro" id="IPR029752">
    <property type="entry name" value="D-isomer_DH_CS1"/>
</dbReference>
<evidence type="ECO:0000313" key="8">
    <source>
        <dbReference type="EMBL" id="CCE81384.1"/>
    </source>
</evidence>
<dbReference type="PROSITE" id="PS00059">
    <property type="entry name" value="ADH_ZINC"/>
    <property type="match status" value="1"/>
</dbReference>
<evidence type="ECO:0000256" key="5">
    <source>
        <dbReference type="RuleBase" id="RU361277"/>
    </source>
</evidence>
<dbReference type="STRING" id="559304.G8YDY5"/>
<dbReference type="InterPro" id="IPR002328">
    <property type="entry name" value="ADH_Zn_CS"/>
</dbReference>
<dbReference type="OMA" id="EAIFPMV"/>
<keyword evidence="3 5" id="KW-0862">Zinc</keyword>
<dbReference type="GO" id="GO:0016616">
    <property type="term" value="F:oxidoreductase activity, acting on the CH-OH group of donors, NAD or NADP as acceptor"/>
    <property type="evidence" value="ECO:0007669"/>
    <property type="project" value="InterPro"/>
</dbReference>
<dbReference type="OrthoDB" id="1879366at2759"/>
<evidence type="ECO:0000259" key="7">
    <source>
        <dbReference type="Pfam" id="PF08240"/>
    </source>
</evidence>
<dbReference type="Gene3D" id="3.90.180.10">
    <property type="entry name" value="Medium-chain alcohol dehydrogenases, catalytic domain"/>
    <property type="match status" value="1"/>
</dbReference>
<keyword evidence="2 5" id="KW-0479">Metal-binding</keyword>
<dbReference type="InterPro" id="IPR036291">
    <property type="entry name" value="NAD(P)-bd_dom_sf"/>
</dbReference>
<dbReference type="Gene3D" id="3.40.50.720">
    <property type="entry name" value="NAD(P)-binding Rossmann-like Domain"/>
    <property type="match status" value="1"/>
</dbReference>
<dbReference type="GO" id="GO:0008270">
    <property type="term" value="F:zinc ion binding"/>
    <property type="evidence" value="ECO:0007669"/>
    <property type="project" value="InterPro"/>
</dbReference>
<dbReference type="HOGENOM" id="CLU_026673_20_2_1"/>
<dbReference type="eggNOG" id="KOG0023">
    <property type="taxonomic scope" value="Eukaryota"/>
</dbReference>
<dbReference type="CDD" id="cd05283">
    <property type="entry name" value="CAD1"/>
    <property type="match status" value="1"/>
</dbReference>
<keyword evidence="4" id="KW-0560">Oxidoreductase</keyword>
<dbReference type="InterPro" id="IPR011032">
    <property type="entry name" value="GroES-like_sf"/>
</dbReference>
<dbReference type="PROSITE" id="PS00065">
    <property type="entry name" value="D_2_HYDROXYACID_DH_1"/>
    <property type="match status" value="1"/>
</dbReference>
<dbReference type="InterPro" id="IPR013149">
    <property type="entry name" value="ADH-like_C"/>
</dbReference>
<dbReference type="Pfam" id="PF08240">
    <property type="entry name" value="ADH_N"/>
    <property type="match status" value="1"/>
</dbReference>
<proteinExistence type="inferred from homology"/>
<feature type="domain" description="Alcohol dehydrogenase-like C-terminal" evidence="6">
    <location>
        <begin position="189"/>
        <end position="313"/>
    </location>
</feature>
<dbReference type="PANTHER" id="PTHR42683">
    <property type="entry name" value="ALDEHYDE REDUCTASE"/>
    <property type="match status" value="1"/>
</dbReference>